<keyword evidence="2" id="KW-1185">Reference proteome</keyword>
<dbReference type="AlphaFoldDB" id="A0A9X0D5E9"/>
<name>A0A9X0D5E9_9CNID</name>
<reference evidence="1" key="1">
    <citation type="submission" date="2023-01" db="EMBL/GenBank/DDBJ databases">
        <title>Genome assembly of the deep-sea coral Lophelia pertusa.</title>
        <authorList>
            <person name="Herrera S."/>
            <person name="Cordes E."/>
        </authorList>
    </citation>
    <scope>NUCLEOTIDE SEQUENCE</scope>
    <source>
        <strain evidence="1">USNM1676648</strain>
        <tissue evidence="1">Polyp</tissue>
    </source>
</reference>
<evidence type="ECO:0000313" key="1">
    <source>
        <dbReference type="EMBL" id="KAJ7388017.1"/>
    </source>
</evidence>
<dbReference type="EMBL" id="MU825749">
    <property type="protein sequence ID" value="KAJ7388017.1"/>
    <property type="molecule type" value="Genomic_DNA"/>
</dbReference>
<evidence type="ECO:0000313" key="2">
    <source>
        <dbReference type="Proteomes" id="UP001163046"/>
    </source>
</evidence>
<accession>A0A9X0D5E9</accession>
<feature type="non-terminal residue" evidence="1">
    <location>
        <position position="118"/>
    </location>
</feature>
<dbReference type="Proteomes" id="UP001163046">
    <property type="component" value="Unassembled WGS sequence"/>
</dbReference>
<proteinExistence type="predicted"/>
<sequence>MTAAMVNHHFNGRVLVADRALLPCAGTNDGPTTKEGFLLMAKSTASSTYVPAWPVLMLPSRTVHAQLTTKRLFIEAIARVTAEQEEGEKPGEIRNSYPGPFAFQVIIQTEKRNSQITK</sequence>
<organism evidence="1 2">
    <name type="scientific">Desmophyllum pertusum</name>
    <dbReference type="NCBI Taxonomy" id="174260"/>
    <lineage>
        <taxon>Eukaryota</taxon>
        <taxon>Metazoa</taxon>
        <taxon>Cnidaria</taxon>
        <taxon>Anthozoa</taxon>
        <taxon>Hexacorallia</taxon>
        <taxon>Scleractinia</taxon>
        <taxon>Caryophylliina</taxon>
        <taxon>Caryophylliidae</taxon>
        <taxon>Desmophyllum</taxon>
    </lineage>
</organism>
<protein>
    <submittedName>
        <fullName evidence="1">Uncharacterized protein</fullName>
    </submittedName>
</protein>
<comment type="caution">
    <text evidence="1">The sequence shown here is derived from an EMBL/GenBank/DDBJ whole genome shotgun (WGS) entry which is preliminary data.</text>
</comment>
<gene>
    <name evidence="1" type="ORF">OS493_040370</name>
</gene>